<reference evidence="1" key="1">
    <citation type="journal article" date="2019" name="MBio">
        <title>Virus Genomes from Deep Sea Sediments Expand the Ocean Megavirome and Support Independent Origins of Viral Gigantism.</title>
        <authorList>
            <person name="Backstrom D."/>
            <person name="Yutin N."/>
            <person name="Jorgensen S.L."/>
            <person name="Dharamshi J."/>
            <person name="Homa F."/>
            <person name="Zaremba-Niedwiedzka K."/>
            <person name="Spang A."/>
            <person name="Wolf Y.I."/>
            <person name="Koonin E.V."/>
            <person name="Ettema T.J."/>
        </authorList>
    </citation>
    <scope>NUCLEOTIDE SEQUENCE</scope>
</reference>
<evidence type="ECO:0000313" key="1">
    <source>
        <dbReference type="EMBL" id="QBK86425.1"/>
    </source>
</evidence>
<dbReference type="EMBL" id="MK500334">
    <property type="protein sequence ID" value="QBK86425.1"/>
    <property type="molecule type" value="Genomic_DNA"/>
</dbReference>
<sequence>MTSKVIFVDQHGHTLTVNEALDKMRCNITQAKYYRDHDIEKPRKLKKSERSKYNFGDILYFYNGSDRDCGSYVIGRNGEMIPNSDHSDSGYMTIPIKITKRLYNTMKYYHDYINNKTTCADFELRHDDGWIIDTFGREFPKEWKKIVVTYNDGGFFMLEIESENGEVEFFDEMLTFDEIECALKENC</sequence>
<name>A0A481YUH7_9VIRU</name>
<organism evidence="1">
    <name type="scientific">Marseillevirus LCMAC102</name>
    <dbReference type="NCBI Taxonomy" id="2506603"/>
    <lineage>
        <taxon>Viruses</taxon>
        <taxon>Varidnaviria</taxon>
        <taxon>Bamfordvirae</taxon>
        <taxon>Nucleocytoviricota</taxon>
        <taxon>Megaviricetes</taxon>
        <taxon>Pimascovirales</taxon>
        <taxon>Pimascovirales incertae sedis</taxon>
        <taxon>Marseilleviridae</taxon>
    </lineage>
</organism>
<protein>
    <submittedName>
        <fullName evidence="1">Uncharacterized protein</fullName>
    </submittedName>
</protein>
<proteinExistence type="predicted"/>
<gene>
    <name evidence="1" type="ORF">LCMAC102_02200</name>
</gene>
<accession>A0A481YUH7</accession>